<dbReference type="EMBL" id="HACG01013788">
    <property type="protein sequence ID" value="CEK60653.1"/>
    <property type="molecule type" value="Transcribed_RNA"/>
</dbReference>
<sequence length="87" mass="10348">RNIDSPHLEEAVKNCWTSRRDWWPTMIFRDLDPDYHSTTQSEHSSLLESKQIVQNALLYLDKSKNSRKRSNDESETDIEPTAKRWKS</sequence>
<organism evidence="2">
    <name type="scientific">Arion vulgaris</name>
    <dbReference type="NCBI Taxonomy" id="1028688"/>
    <lineage>
        <taxon>Eukaryota</taxon>
        <taxon>Metazoa</taxon>
        <taxon>Spiralia</taxon>
        <taxon>Lophotrochozoa</taxon>
        <taxon>Mollusca</taxon>
        <taxon>Gastropoda</taxon>
        <taxon>Heterobranchia</taxon>
        <taxon>Euthyneura</taxon>
        <taxon>Panpulmonata</taxon>
        <taxon>Eupulmonata</taxon>
        <taxon>Stylommatophora</taxon>
        <taxon>Helicina</taxon>
        <taxon>Arionoidea</taxon>
        <taxon>Arionidae</taxon>
        <taxon>Arion</taxon>
    </lineage>
</organism>
<dbReference type="AlphaFoldDB" id="A0A0B6YWQ0"/>
<protein>
    <submittedName>
        <fullName evidence="2">Uncharacterized protein</fullName>
    </submittedName>
</protein>
<name>A0A0B6YWQ0_9EUPU</name>
<reference evidence="2" key="1">
    <citation type="submission" date="2014-12" db="EMBL/GenBank/DDBJ databases">
        <title>Insight into the proteome of Arion vulgaris.</title>
        <authorList>
            <person name="Aradska J."/>
            <person name="Bulat T."/>
            <person name="Smidak R."/>
            <person name="Sarate P."/>
            <person name="Gangsoo J."/>
            <person name="Sialana F."/>
            <person name="Bilban M."/>
            <person name="Lubec G."/>
        </authorList>
    </citation>
    <scope>NUCLEOTIDE SEQUENCE</scope>
    <source>
        <tissue evidence="2">Skin</tissue>
    </source>
</reference>
<gene>
    <name evidence="2" type="primary">ORF40015</name>
</gene>
<evidence type="ECO:0000256" key="1">
    <source>
        <dbReference type="SAM" id="MobiDB-lite"/>
    </source>
</evidence>
<proteinExistence type="predicted"/>
<feature type="compositionally biased region" description="Basic and acidic residues" evidence="1">
    <location>
        <begin position="63"/>
        <end position="72"/>
    </location>
</feature>
<feature type="non-terminal residue" evidence="2">
    <location>
        <position position="1"/>
    </location>
</feature>
<accession>A0A0B6YWQ0</accession>
<feature type="region of interest" description="Disordered" evidence="1">
    <location>
        <begin position="63"/>
        <end position="87"/>
    </location>
</feature>
<evidence type="ECO:0000313" key="2">
    <source>
        <dbReference type="EMBL" id="CEK60653.1"/>
    </source>
</evidence>